<comment type="caution">
    <text evidence="1">The sequence shown here is derived from an EMBL/GenBank/DDBJ whole genome shotgun (WGS) entry which is preliminary data.</text>
</comment>
<dbReference type="EMBL" id="JBHTHR010000259">
    <property type="protein sequence ID" value="MFD0801616.1"/>
    <property type="molecule type" value="Genomic_DNA"/>
</dbReference>
<keyword evidence="2" id="KW-1185">Reference proteome</keyword>
<reference evidence="2" key="1">
    <citation type="journal article" date="2019" name="Int. J. Syst. Evol. Microbiol.">
        <title>The Global Catalogue of Microorganisms (GCM) 10K type strain sequencing project: providing services to taxonomists for standard genome sequencing and annotation.</title>
        <authorList>
            <consortium name="The Broad Institute Genomics Platform"/>
            <consortium name="The Broad Institute Genome Sequencing Center for Infectious Disease"/>
            <person name="Wu L."/>
            <person name="Ma J."/>
        </authorList>
    </citation>
    <scope>NUCLEOTIDE SEQUENCE [LARGE SCALE GENOMIC DNA]</scope>
    <source>
        <strain evidence="2">CCUG 63369</strain>
    </source>
</reference>
<gene>
    <name evidence="1" type="ORF">ACFQZU_09850</name>
</gene>
<name>A0ABW3BF91_9ACTN</name>
<dbReference type="Proteomes" id="UP001596956">
    <property type="component" value="Unassembled WGS sequence"/>
</dbReference>
<organism evidence="1 2">
    <name type="scientific">Streptomonospora algeriensis</name>
    <dbReference type="NCBI Taxonomy" id="995084"/>
    <lineage>
        <taxon>Bacteria</taxon>
        <taxon>Bacillati</taxon>
        <taxon>Actinomycetota</taxon>
        <taxon>Actinomycetes</taxon>
        <taxon>Streptosporangiales</taxon>
        <taxon>Nocardiopsidaceae</taxon>
        <taxon>Streptomonospora</taxon>
    </lineage>
</organism>
<sequence>MIRALLDAIVRSAPRCCGQPMLPGTGIGAHGGWICQVDATHVQG</sequence>
<proteinExistence type="predicted"/>
<accession>A0ABW3BF91</accession>
<evidence type="ECO:0000313" key="2">
    <source>
        <dbReference type="Proteomes" id="UP001596956"/>
    </source>
</evidence>
<protein>
    <submittedName>
        <fullName evidence="1">Uncharacterized protein</fullName>
    </submittedName>
</protein>
<evidence type="ECO:0000313" key="1">
    <source>
        <dbReference type="EMBL" id="MFD0801616.1"/>
    </source>
</evidence>